<feature type="region of interest" description="Disordered" evidence="1">
    <location>
        <begin position="254"/>
        <end position="275"/>
    </location>
</feature>
<dbReference type="PANTHER" id="PTHR47759:SF2">
    <property type="entry name" value="TRIGLYCERIDE LIPASE"/>
    <property type="match status" value="1"/>
</dbReference>
<protein>
    <recommendedName>
        <fullName evidence="2">C2 domain-containing protein</fullName>
    </recommendedName>
</protein>
<feature type="compositionally biased region" description="Basic and acidic residues" evidence="1">
    <location>
        <begin position="263"/>
        <end position="274"/>
    </location>
</feature>
<dbReference type="CDD" id="cd00030">
    <property type="entry name" value="C2"/>
    <property type="match status" value="1"/>
</dbReference>
<dbReference type="Gene3D" id="2.60.40.150">
    <property type="entry name" value="C2 domain"/>
    <property type="match status" value="1"/>
</dbReference>
<name>A0AAD8KWV2_TARER</name>
<evidence type="ECO:0000313" key="3">
    <source>
        <dbReference type="EMBL" id="KAK1428993.1"/>
    </source>
</evidence>
<keyword evidence="4" id="KW-1185">Reference proteome</keyword>
<dbReference type="PROSITE" id="PS50004">
    <property type="entry name" value="C2"/>
    <property type="match status" value="1"/>
</dbReference>
<sequence>MLQTSSSVVPLPLVFSQILLPLLSKPPNFGHRLLIKISPTLSLSRGHGCCYASTTSSSSSSIEEERPSLDINLAVILVEFAFKAYTTPPENIRKSQGTSDPYVVLQLDTQIVKTKVKWGTKEPTWNEQLTLYTKHPPTYDLQVAAWDANLVAPHRRMGNSSVSLNSLCDGNSHEALLELEGMGAGGKLQLEVKYKSFDTIEEEKNWWRLPFVAEFLRNNGFESTLKKAIGRLFPPSSVGLRSLNSDHHLATQPPSVATTVCRSKPERERPEQHQSHNLTVVGPLGITAAIFRSLVIPLVICGHTCLPSSEIVFDEIAHFTSLN</sequence>
<comment type="caution">
    <text evidence="3">The sequence shown here is derived from an EMBL/GenBank/DDBJ whole genome shotgun (WGS) entry which is preliminary data.</text>
</comment>
<dbReference type="SUPFAM" id="SSF49562">
    <property type="entry name" value="C2 domain (Calcium/lipid-binding domain, CaLB)"/>
    <property type="match status" value="1"/>
</dbReference>
<evidence type="ECO:0000256" key="1">
    <source>
        <dbReference type="SAM" id="MobiDB-lite"/>
    </source>
</evidence>
<dbReference type="PANTHER" id="PTHR47759">
    <property type="entry name" value="OS04G0509100 PROTEIN"/>
    <property type="match status" value="1"/>
</dbReference>
<dbReference type="InterPro" id="IPR035892">
    <property type="entry name" value="C2_domain_sf"/>
</dbReference>
<dbReference type="InterPro" id="IPR000008">
    <property type="entry name" value="C2_dom"/>
</dbReference>
<gene>
    <name evidence="3" type="ORF">QVD17_11192</name>
</gene>
<dbReference type="EMBL" id="JAUHHV010000003">
    <property type="protein sequence ID" value="KAK1428993.1"/>
    <property type="molecule type" value="Genomic_DNA"/>
</dbReference>
<organism evidence="3 4">
    <name type="scientific">Tagetes erecta</name>
    <name type="common">African marigold</name>
    <dbReference type="NCBI Taxonomy" id="13708"/>
    <lineage>
        <taxon>Eukaryota</taxon>
        <taxon>Viridiplantae</taxon>
        <taxon>Streptophyta</taxon>
        <taxon>Embryophyta</taxon>
        <taxon>Tracheophyta</taxon>
        <taxon>Spermatophyta</taxon>
        <taxon>Magnoliopsida</taxon>
        <taxon>eudicotyledons</taxon>
        <taxon>Gunneridae</taxon>
        <taxon>Pentapetalae</taxon>
        <taxon>asterids</taxon>
        <taxon>campanulids</taxon>
        <taxon>Asterales</taxon>
        <taxon>Asteraceae</taxon>
        <taxon>Asteroideae</taxon>
        <taxon>Heliantheae alliance</taxon>
        <taxon>Tageteae</taxon>
        <taxon>Tagetes</taxon>
    </lineage>
</organism>
<feature type="domain" description="C2" evidence="2">
    <location>
        <begin position="54"/>
        <end position="177"/>
    </location>
</feature>
<proteinExistence type="predicted"/>
<accession>A0AAD8KWV2</accession>
<dbReference type="Proteomes" id="UP001229421">
    <property type="component" value="Unassembled WGS sequence"/>
</dbReference>
<dbReference type="AlphaFoldDB" id="A0AAD8KWV2"/>
<dbReference type="SMART" id="SM00239">
    <property type="entry name" value="C2"/>
    <property type="match status" value="1"/>
</dbReference>
<evidence type="ECO:0000313" key="4">
    <source>
        <dbReference type="Proteomes" id="UP001229421"/>
    </source>
</evidence>
<dbReference type="Pfam" id="PF00168">
    <property type="entry name" value="C2"/>
    <property type="match status" value="1"/>
</dbReference>
<reference evidence="3" key="1">
    <citation type="journal article" date="2023" name="bioRxiv">
        <title>Improved chromosome-level genome assembly for marigold (Tagetes erecta).</title>
        <authorList>
            <person name="Jiang F."/>
            <person name="Yuan L."/>
            <person name="Wang S."/>
            <person name="Wang H."/>
            <person name="Xu D."/>
            <person name="Wang A."/>
            <person name="Fan W."/>
        </authorList>
    </citation>
    <scope>NUCLEOTIDE SEQUENCE</scope>
    <source>
        <strain evidence="3">WSJ</strain>
        <tissue evidence="3">Leaf</tissue>
    </source>
</reference>
<evidence type="ECO:0000259" key="2">
    <source>
        <dbReference type="PROSITE" id="PS50004"/>
    </source>
</evidence>